<evidence type="ECO:0000256" key="2">
    <source>
        <dbReference type="ARBA" id="ARBA00023002"/>
    </source>
</evidence>
<dbReference type="GO" id="GO:0005737">
    <property type="term" value="C:cytoplasm"/>
    <property type="evidence" value="ECO:0007669"/>
    <property type="project" value="TreeGrafter"/>
</dbReference>
<dbReference type="InterPro" id="IPR036291">
    <property type="entry name" value="NAD(P)-bd_dom_sf"/>
</dbReference>
<proteinExistence type="predicted"/>
<dbReference type="EMBL" id="MBAD02001804">
    <property type="protein sequence ID" value="RLN51751.1"/>
    <property type="molecule type" value="Genomic_DNA"/>
</dbReference>
<dbReference type="Proteomes" id="UP000284657">
    <property type="component" value="Unassembled WGS sequence"/>
</dbReference>
<dbReference type="InterPro" id="IPR002347">
    <property type="entry name" value="SDR_fam"/>
</dbReference>
<dbReference type="InterPro" id="IPR051468">
    <property type="entry name" value="Fungal_SecMetab_SDRs"/>
</dbReference>
<dbReference type="SUPFAM" id="SSF51735">
    <property type="entry name" value="NAD(P)-binding Rossmann-fold domains"/>
    <property type="match status" value="1"/>
</dbReference>
<dbReference type="AlphaFoldDB" id="A0A3F2REH5"/>
<dbReference type="GO" id="GO:0016491">
    <property type="term" value="F:oxidoreductase activity"/>
    <property type="evidence" value="ECO:0007669"/>
    <property type="project" value="UniProtKB-KW"/>
</dbReference>
<name>A0A3F2REH5_9STRA</name>
<organism evidence="4 5">
    <name type="scientific">Phytophthora kernoviae</name>
    <dbReference type="NCBI Taxonomy" id="325452"/>
    <lineage>
        <taxon>Eukaryota</taxon>
        <taxon>Sar</taxon>
        <taxon>Stramenopiles</taxon>
        <taxon>Oomycota</taxon>
        <taxon>Peronosporomycetes</taxon>
        <taxon>Peronosporales</taxon>
        <taxon>Peronosporaceae</taxon>
        <taxon>Phytophthora</taxon>
    </lineage>
</organism>
<dbReference type="Pfam" id="PF00106">
    <property type="entry name" value="adh_short"/>
    <property type="match status" value="1"/>
</dbReference>
<dbReference type="PRINTS" id="PR00081">
    <property type="entry name" value="GDHRDH"/>
</dbReference>
<evidence type="ECO:0000313" key="5">
    <source>
        <dbReference type="Proteomes" id="UP000277300"/>
    </source>
</evidence>
<dbReference type="Proteomes" id="UP000277300">
    <property type="component" value="Unassembled WGS sequence"/>
</dbReference>
<reference evidence="5 6" key="1">
    <citation type="submission" date="2018-07" db="EMBL/GenBank/DDBJ databases">
        <title>Genome sequencing of oomycete isolates from Chile give support for New Zealand origin for Phytophthora kernoviae and make available the first Nothophytophthora sp. genome.</title>
        <authorList>
            <person name="Studholme D.J."/>
            <person name="Sanfuentes E."/>
            <person name="Panda P."/>
            <person name="Hill R."/>
            <person name="Sambles C."/>
            <person name="Grant M."/>
            <person name="Williams N.M."/>
            <person name="Mcdougal R.L."/>
        </authorList>
    </citation>
    <scope>NUCLEOTIDE SEQUENCE [LARGE SCALE GENOMIC DNA]</scope>
    <source>
        <strain evidence="4">Chile6</strain>
        <strain evidence="3">Chile7</strain>
    </source>
</reference>
<keyword evidence="2" id="KW-0560">Oxidoreductase</keyword>
<evidence type="ECO:0000256" key="1">
    <source>
        <dbReference type="ARBA" id="ARBA00022857"/>
    </source>
</evidence>
<comment type="caution">
    <text evidence="4">The sequence shown here is derived from an EMBL/GenBank/DDBJ whole genome shotgun (WGS) entry which is preliminary data.</text>
</comment>
<dbReference type="EMBL" id="MBDO02000502">
    <property type="protein sequence ID" value="RLN54583.1"/>
    <property type="molecule type" value="Genomic_DNA"/>
</dbReference>
<keyword evidence="1" id="KW-0521">NADP</keyword>
<protein>
    <submittedName>
        <fullName evidence="4">Uncharacterized protein</fullName>
    </submittedName>
</protein>
<accession>A0A3F2REH5</accession>
<dbReference type="Gene3D" id="3.40.50.720">
    <property type="entry name" value="NAD(P)-binding Rossmann-like Domain"/>
    <property type="match status" value="1"/>
</dbReference>
<dbReference type="PANTHER" id="PTHR43544:SF7">
    <property type="entry name" value="NADB-LER2"/>
    <property type="match status" value="1"/>
</dbReference>
<sequence length="240" mass="25790">MADTKKTVFITGSTHGLAFVEHYISTGWNVIGTARAYSNAEKLEALSPFKIITLGVSDEQSVVEAARQLEGVLIDLVINNAGVGIYMTFATVTKQSLMSTFEVNAVGPFFVTRAMLPNLQLAVKDRGTAFVLQVSSPLGSLTSNTTANAQTFRGQYGYCASKVALNMVTRLLAVGLLEHNVTVVAVNPGYVNTDLTSEYGILKPPDAVVSMDKIVSTLSLEDTGKFFDTDPQNPSSELPW</sequence>
<dbReference type="OrthoDB" id="68267at2759"/>
<evidence type="ECO:0000313" key="4">
    <source>
        <dbReference type="EMBL" id="RLN54583.1"/>
    </source>
</evidence>
<evidence type="ECO:0000313" key="3">
    <source>
        <dbReference type="EMBL" id="RLN51751.1"/>
    </source>
</evidence>
<gene>
    <name evidence="3" type="ORF">BBJ29_009137</name>
    <name evidence="4" type="ORF">BBP00_00008879</name>
</gene>
<evidence type="ECO:0000313" key="6">
    <source>
        <dbReference type="Proteomes" id="UP000284657"/>
    </source>
</evidence>
<dbReference type="PANTHER" id="PTHR43544">
    <property type="entry name" value="SHORT-CHAIN DEHYDROGENASE/REDUCTASE"/>
    <property type="match status" value="1"/>
</dbReference>